<proteinExistence type="predicted"/>
<evidence type="ECO:0000313" key="2">
    <source>
        <dbReference type="Proteomes" id="UP001152795"/>
    </source>
</evidence>
<evidence type="ECO:0000313" key="1">
    <source>
        <dbReference type="EMBL" id="CAB4036603.1"/>
    </source>
</evidence>
<name>A0A6S7LE99_PARCT</name>
<protein>
    <submittedName>
        <fullName evidence="1">Uncharacterized protein</fullName>
    </submittedName>
</protein>
<dbReference type="EMBL" id="CACRXK020022221">
    <property type="protein sequence ID" value="CAB4036603.1"/>
    <property type="molecule type" value="Genomic_DNA"/>
</dbReference>
<keyword evidence="2" id="KW-1185">Reference proteome</keyword>
<feature type="non-terminal residue" evidence="1">
    <location>
        <position position="1"/>
    </location>
</feature>
<organism evidence="1 2">
    <name type="scientific">Paramuricea clavata</name>
    <name type="common">Red gorgonian</name>
    <name type="synonym">Violescent sea-whip</name>
    <dbReference type="NCBI Taxonomy" id="317549"/>
    <lineage>
        <taxon>Eukaryota</taxon>
        <taxon>Metazoa</taxon>
        <taxon>Cnidaria</taxon>
        <taxon>Anthozoa</taxon>
        <taxon>Octocorallia</taxon>
        <taxon>Malacalcyonacea</taxon>
        <taxon>Plexauridae</taxon>
        <taxon>Paramuricea</taxon>
    </lineage>
</organism>
<comment type="caution">
    <text evidence="1">The sequence shown here is derived from an EMBL/GenBank/DDBJ whole genome shotgun (WGS) entry which is preliminary data.</text>
</comment>
<accession>A0A6S7LE99</accession>
<dbReference type="AlphaFoldDB" id="A0A6S7LE99"/>
<reference evidence="1" key="1">
    <citation type="submission" date="2020-04" db="EMBL/GenBank/DDBJ databases">
        <authorList>
            <person name="Alioto T."/>
            <person name="Alioto T."/>
            <person name="Gomez Garrido J."/>
        </authorList>
    </citation>
    <scope>NUCLEOTIDE SEQUENCE</scope>
    <source>
        <strain evidence="1">A484AB</strain>
    </source>
</reference>
<sequence length="51" mass="5355">WQQPNGSTSTAGSTDCVSCIPEAFAGLKNSHRGDHFGTKYNLTASNISPSI</sequence>
<dbReference type="Proteomes" id="UP001152795">
    <property type="component" value="Unassembled WGS sequence"/>
</dbReference>
<gene>
    <name evidence="1" type="ORF">PACLA_8A082390</name>
</gene>